<keyword evidence="3" id="KW-1185">Reference proteome</keyword>
<organism evidence="2 3">
    <name type="scientific">Polypedilum vanderplanki</name>
    <name type="common">Sleeping chironomid midge</name>
    <dbReference type="NCBI Taxonomy" id="319348"/>
    <lineage>
        <taxon>Eukaryota</taxon>
        <taxon>Metazoa</taxon>
        <taxon>Ecdysozoa</taxon>
        <taxon>Arthropoda</taxon>
        <taxon>Hexapoda</taxon>
        <taxon>Insecta</taxon>
        <taxon>Pterygota</taxon>
        <taxon>Neoptera</taxon>
        <taxon>Endopterygota</taxon>
        <taxon>Diptera</taxon>
        <taxon>Nematocera</taxon>
        <taxon>Chironomoidea</taxon>
        <taxon>Chironomidae</taxon>
        <taxon>Chironominae</taxon>
        <taxon>Polypedilum</taxon>
        <taxon>Polypedilum</taxon>
    </lineage>
</organism>
<accession>A0A9J6CBT5</accession>
<dbReference type="EMBL" id="JADBJN010000002">
    <property type="protein sequence ID" value="KAG5679522.1"/>
    <property type="molecule type" value="Genomic_DNA"/>
</dbReference>
<dbReference type="PANTHER" id="PTHR21163">
    <property type="entry name" value="PROTEIN G12"/>
    <property type="match status" value="1"/>
</dbReference>
<dbReference type="Proteomes" id="UP001107558">
    <property type="component" value="Chromosome 2"/>
</dbReference>
<feature type="chain" id="PRO_5039895255" evidence="1">
    <location>
        <begin position="18"/>
        <end position="222"/>
    </location>
</feature>
<keyword evidence="1" id="KW-0732">Signal</keyword>
<protein>
    <submittedName>
        <fullName evidence="2">Uncharacterized protein</fullName>
    </submittedName>
</protein>
<comment type="caution">
    <text evidence="2">The sequence shown here is derived from an EMBL/GenBank/DDBJ whole genome shotgun (WGS) entry which is preliminary data.</text>
</comment>
<dbReference type="AlphaFoldDB" id="A0A9J6CBT5"/>
<proteinExistence type="predicted"/>
<dbReference type="Pfam" id="PF06757">
    <property type="entry name" value="Ins_allergen_rp"/>
    <property type="match status" value="1"/>
</dbReference>
<sequence length="222" mass="25199">MWKICAFLIVVTNCAICSHIDPINHYQTGKENSLHRDLCEFIKVIPIDEIRNLTKHFYANDEAMRESYDYLRNEGLRKIADGLSQISILKKFIGYLNDTGVDFAELKKQLGRILLTSDETKSIIVNEEGEGSGAGSLGGINAFFNEALQMISQEDVFTLFFTKIEQSSAFSGFLEKLSTSDYENMMDNMKQNHGIRELYFDLHAHGIDALEWVKSLKGFAGY</sequence>
<gene>
    <name evidence="2" type="ORF">PVAND_009085</name>
</gene>
<evidence type="ECO:0000256" key="1">
    <source>
        <dbReference type="SAM" id="SignalP"/>
    </source>
</evidence>
<evidence type="ECO:0000313" key="3">
    <source>
        <dbReference type="Proteomes" id="UP001107558"/>
    </source>
</evidence>
<name>A0A9J6CBT5_POLVA</name>
<dbReference type="OrthoDB" id="7882129at2759"/>
<dbReference type="PANTHER" id="PTHR21163:SF1">
    <property type="entry name" value="PROTEIN G12"/>
    <property type="match status" value="1"/>
</dbReference>
<reference evidence="2" key="1">
    <citation type="submission" date="2021-03" db="EMBL/GenBank/DDBJ databases">
        <title>Chromosome level genome of the anhydrobiotic midge Polypedilum vanderplanki.</title>
        <authorList>
            <person name="Yoshida Y."/>
            <person name="Kikawada T."/>
            <person name="Gusev O."/>
        </authorList>
    </citation>
    <scope>NUCLEOTIDE SEQUENCE</scope>
    <source>
        <strain evidence="2">NIAS01</strain>
        <tissue evidence="2">Whole body or cell culture</tissue>
    </source>
</reference>
<evidence type="ECO:0000313" key="2">
    <source>
        <dbReference type="EMBL" id="KAG5679522.1"/>
    </source>
</evidence>
<dbReference type="InterPro" id="IPR010629">
    <property type="entry name" value="Ins_allergen"/>
</dbReference>
<feature type="signal peptide" evidence="1">
    <location>
        <begin position="1"/>
        <end position="17"/>
    </location>
</feature>